<dbReference type="SUPFAM" id="SSF56801">
    <property type="entry name" value="Acetyl-CoA synthetase-like"/>
    <property type="match status" value="1"/>
</dbReference>
<accession>A0ABQ2L2K0</accession>
<dbReference type="Pfam" id="PF00501">
    <property type="entry name" value="AMP-binding"/>
    <property type="match status" value="1"/>
</dbReference>
<dbReference type="PANTHER" id="PTHR43201:SF5">
    <property type="entry name" value="MEDIUM-CHAIN ACYL-COA LIGASE ACSF2, MITOCHONDRIAL"/>
    <property type="match status" value="1"/>
</dbReference>
<evidence type="ECO:0000313" key="5">
    <source>
        <dbReference type="Proteomes" id="UP000658127"/>
    </source>
</evidence>
<feature type="domain" description="AMP-dependent synthetase/ligase" evidence="3">
    <location>
        <begin position="4"/>
        <end position="140"/>
    </location>
</feature>
<dbReference type="Gene3D" id="3.40.50.12780">
    <property type="entry name" value="N-terminal domain of ligase-like"/>
    <property type="match status" value="1"/>
</dbReference>
<dbReference type="Proteomes" id="UP000658127">
    <property type="component" value="Unassembled WGS sequence"/>
</dbReference>
<comment type="caution">
    <text evidence="4">The sequence shown here is derived from an EMBL/GenBank/DDBJ whole genome shotgun (WGS) entry which is preliminary data.</text>
</comment>
<proteinExistence type="inferred from homology"/>
<evidence type="ECO:0000313" key="4">
    <source>
        <dbReference type="EMBL" id="GGO00123.1"/>
    </source>
</evidence>
<protein>
    <recommendedName>
        <fullName evidence="3">AMP-dependent synthetase/ligase domain-containing protein</fullName>
    </recommendedName>
</protein>
<dbReference type="InterPro" id="IPR000873">
    <property type="entry name" value="AMP-dep_synth/lig_dom"/>
</dbReference>
<evidence type="ECO:0000256" key="2">
    <source>
        <dbReference type="ARBA" id="ARBA00022598"/>
    </source>
</evidence>
<gene>
    <name evidence="4" type="ORF">GCM10011610_68800</name>
</gene>
<keyword evidence="5" id="KW-1185">Reference proteome</keyword>
<dbReference type="RefSeq" id="WP_189034681.1">
    <property type="nucleotide sequence ID" value="NZ_BMNE01000014.1"/>
</dbReference>
<evidence type="ECO:0000256" key="1">
    <source>
        <dbReference type="ARBA" id="ARBA00006432"/>
    </source>
</evidence>
<evidence type="ECO:0000259" key="3">
    <source>
        <dbReference type="Pfam" id="PF00501"/>
    </source>
</evidence>
<dbReference type="EMBL" id="BMNE01000014">
    <property type="protein sequence ID" value="GGO00123.1"/>
    <property type="molecule type" value="Genomic_DNA"/>
</dbReference>
<reference evidence="5" key="1">
    <citation type="journal article" date="2019" name="Int. J. Syst. Evol. Microbiol.">
        <title>The Global Catalogue of Microorganisms (GCM) 10K type strain sequencing project: providing services to taxonomists for standard genome sequencing and annotation.</title>
        <authorList>
            <consortium name="The Broad Institute Genomics Platform"/>
            <consortium name="The Broad Institute Genome Sequencing Center for Infectious Disease"/>
            <person name="Wu L."/>
            <person name="Ma J."/>
        </authorList>
    </citation>
    <scope>NUCLEOTIDE SEQUENCE [LARGE SCALE GENOMIC DNA]</scope>
    <source>
        <strain evidence="5">CGMCC 4.7329</strain>
    </source>
</reference>
<organism evidence="4 5">
    <name type="scientific">Nocardia rhizosphaerihabitans</name>
    <dbReference type="NCBI Taxonomy" id="1691570"/>
    <lineage>
        <taxon>Bacteria</taxon>
        <taxon>Bacillati</taxon>
        <taxon>Actinomycetota</taxon>
        <taxon>Actinomycetes</taxon>
        <taxon>Mycobacteriales</taxon>
        <taxon>Nocardiaceae</taxon>
        <taxon>Nocardia</taxon>
    </lineage>
</organism>
<dbReference type="PANTHER" id="PTHR43201">
    <property type="entry name" value="ACYL-COA SYNTHETASE"/>
    <property type="match status" value="1"/>
</dbReference>
<name>A0ABQ2L2K0_9NOCA</name>
<comment type="similarity">
    <text evidence="1">Belongs to the ATP-dependent AMP-binding enzyme family.</text>
</comment>
<dbReference type="InterPro" id="IPR042099">
    <property type="entry name" value="ANL_N_sf"/>
</dbReference>
<keyword evidence="2" id="KW-0436">Ligase</keyword>
<sequence>MLATTDELSYLVDHSECLLSVTQTDLQETVSATAKRLNRSFPILVTDADSADGGSWSAAEHAVADTVDSAAESAVGVLYTSGTTCRPKGVVISHSAYLTAGEVVAGQLRLRPDDRQLVVLPLFHGNAQYYSTMSALVTGAPRSH</sequence>